<feature type="transmembrane region" description="Helical" evidence="2">
    <location>
        <begin position="260"/>
        <end position="280"/>
    </location>
</feature>
<protein>
    <submittedName>
        <fullName evidence="3">Uncharacterized protein</fullName>
    </submittedName>
</protein>
<dbReference type="Proteomes" id="UP001597453">
    <property type="component" value="Unassembled WGS sequence"/>
</dbReference>
<feature type="transmembrane region" description="Helical" evidence="2">
    <location>
        <begin position="286"/>
        <end position="306"/>
    </location>
</feature>
<feature type="compositionally biased region" description="Low complexity" evidence="1">
    <location>
        <begin position="87"/>
        <end position="104"/>
    </location>
</feature>
<organism evidence="3 4">
    <name type="scientific">Gulosibacter bifidus</name>
    <dbReference type="NCBI Taxonomy" id="272239"/>
    <lineage>
        <taxon>Bacteria</taxon>
        <taxon>Bacillati</taxon>
        <taxon>Actinomycetota</taxon>
        <taxon>Actinomycetes</taxon>
        <taxon>Micrococcales</taxon>
        <taxon>Microbacteriaceae</taxon>
        <taxon>Gulosibacter</taxon>
    </lineage>
</organism>
<feature type="region of interest" description="Disordered" evidence="1">
    <location>
        <begin position="135"/>
        <end position="168"/>
    </location>
</feature>
<comment type="caution">
    <text evidence="3">The sequence shown here is derived from an EMBL/GenBank/DDBJ whole genome shotgun (WGS) entry which is preliminary data.</text>
</comment>
<keyword evidence="2" id="KW-0472">Membrane</keyword>
<evidence type="ECO:0000313" key="4">
    <source>
        <dbReference type="Proteomes" id="UP001597453"/>
    </source>
</evidence>
<keyword evidence="4" id="KW-1185">Reference proteome</keyword>
<name>A0ABW5RGY1_9MICO</name>
<evidence type="ECO:0000256" key="1">
    <source>
        <dbReference type="SAM" id="MobiDB-lite"/>
    </source>
</evidence>
<keyword evidence="2" id="KW-0812">Transmembrane</keyword>
<keyword evidence="2" id="KW-1133">Transmembrane helix</keyword>
<feature type="compositionally biased region" description="Polar residues" evidence="1">
    <location>
        <begin position="48"/>
        <end position="57"/>
    </location>
</feature>
<gene>
    <name evidence="3" type="ORF">ACFSUQ_03150</name>
</gene>
<proteinExistence type="predicted"/>
<feature type="compositionally biased region" description="Polar residues" evidence="1">
    <location>
        <begin position="12"/>
        <end position="31"/>
    </location>
</feature>
<feature type="region of interest" description="Disordered" evidence="1">
    <location>
        <begin position="1"/>
        <end position="110"/>
    </location>
</feature>
<feature type="compositionally biased region" description="Low complexity" evidence="1">
    <location>
        <begin position="59"/>
        <end position="70"/>
    </location>
</feature>
<sequence>MNEQHNYGAGNNEPNPTRAYDSSTWDATGQETKQHGGGSGSGHDEPTQAMNYDSYSQYADAHAGAAGEAATQRYDWNGGDETRAMPTASGAAAGGHASTNAAGTQRTDELEEVRAAYPVGGYGRESEPTVVMPAQQAPVQHAPAPQPAAPQPQYDSRPLGAQGQDRSVAGASARDAAVRLRDLLPGPSAGARIGSLFVALAFAAILGFLVWDGTRGGDSVVMLKLVESIPVEYKYAPFVLAGIYSVPVIGMALSVMLSGLGVGIVGILAIGGGVAMTLAGDSTIPWALGIPLGLLLMFCGIGAHVARVGGYRRARRIVEDM</sequence>
<dbReference type="EMBL" id="JBHUNF010000002">
    <property type="protein sequence ID" value="MFD2674298.1"/>
    <property type="molecule type" value="Genomic_DNA"/>
</dbReference>
<dbReference type="RefSeq" id="WP_066059365.1">
    <property type="nucleotide sequence ID" value="NZ_JBHUNF010000002.1"/>
</dbReference>
<feature type="transmembrane region" description="Helical" evidence="2">
    <location>
        <begin position="189"/>
        <end position="211"/>
    </location>
</feature>
<evidence type="ECO:0000256" key="2">
    <source>
        <dbReference type="SAM" id="Phobius"/>
    </source>
</evidence>
<feature type="transmembrane region" description="Helical" evidence="2">
    <location>
        <begin position="235"/>
        <end position="253"/>
    </location>
</feature>
<evidence type="ECO:0000313" key="3">
    <source>
        <dbReference type="EMBL" id="MFD2674298.1"/>
    </source>
</evidence>
<reference evidence="4" key="1">
    <citation type="journal article" date="2019" name="Int. J. Syst. Evol. Microbiol.">
        <title>The Global Catalogue of Microorganisms (GCM) 10K type strain sequencing project: providing services to taxonomists for standard genome sequencing and annotation.</title>
        <authorList>
            <consortium name="The Broad Institute Genomics Platform"/>
            <consortium name="The Broad Institute Genome Sequencing Center for Infectious Disease"/>
            <person name="Wu L."/>
            <person name="Ma J."/>
        </authorList>
    </citation>
    <scope>NUCLEOTIDE SEQUENCE [LARGE SCALE GENOMIC DNA]</scope>
    <source>
        <strain evidence="4">TISTR 1511</strain>
    </source>
</reference>
<accession>A0ABW5RGY1</accession>